<dbReference type="EMBL" id="FORR01000012">
    <property type="protein sequence ID" value="SFJ54297.1"/>
    <property type="molecule type" value="Genomic_DNA"/>
</dbReference>
<protein>
    <submittedName>
        <fullName evidence="4">Lysozyme</fullName>
    </submittedName>
</protein>
<dbReference type="GO" id="GO:0009253">
    <property type="term" value="P:peptidoglycan catabolic process"/>
    <property type="evidence" value="ECO:0007669"/>
    <property type="project" value="InterPro"/>
</dbReference>
<name>A0A1I3S9T4_9BACL</name>
<dbReference type="Pfam" id="PF01183">
    <property type="entry name" value="Glyco_hydro_25"/>
    <property type="match status" value="1"/>
</dbReference>
<proteinExistence type="inferred from homology"/>
<dbReference type="InterPro" id="IPR002053">
    <property type="entry name" value="Glyco_hydro_25"/>
</dbReference>
<keyword evidence="5" id="KW-1185">Reference proteome</keyword>
<dbReference type="OrthoDB" id="9802228at2"/>
<evidence type="ECO:0000256" key="2">
    <source>
        <dbReference type="ARBA" id="ARBA00022801"/>
    </source>
</evidence>
<keyword evidence="3" id="KW-0326">Glycosidase</keyword>
<comment type="similarity">
    <text evidence="1">Belongs to the glycosyl hydrolase 25 family.</text>
</comment>
<sequence>MNHEVKGLDVSHHQGEINWKKVQEKNDFQFVFIKATEGHDLADKKFRYNWQEAQKHGFLTGAYHFFSMRSSGRDQAQNFINTVPKQPNSLPPVIDVEIHLQHDKNKVRQELQNLATILEHHYGKKPILYVTYDTYNQYVKGHFNNYHIWIRDIVKFPILNDQKWLIWQYNNRGRVSGIPTYVDINAFNGDINEFRKVFLIKTAGQK</sequence>
<reference evidence="4 5" key="1">
    <citation type="submission" date="2016-10" db="EMBL/GenBank/DDBJ databases">
        <authorList>
            <person name="de Groot N.N."/>
        </authorList>
    </citation>
    <scope>NUCLEOTIDE SEQUENCE [LARGE SCALE GENOMIC DNA]</scope>
    <source>
        <strain evidence="4 5">DSM 44778</strain>
    </source>
</reference>
<dbReference type="PANTHER" id="PTHR34135">
    <property type="entry name" value="LYSOZYME"/>
    <property type="match status" value="1"/>
</dbReference>
<dbReference type="InterPro" id="IPR017853">
    <property type="entry name" value="GH"/>
</dbReference>
<accession>A0A1I3S9T4</accession>
<gene>
    <name evidence="4" type="ORF">SAMN05421852_11239</name>
</gene>
<dbReference type="STRING" id="46223.SAMN05421852_11239"/>
<evidence type="ECO:0000313" key="5">
    <source>
        <dbReference type="Proteomes" id="UP000199545"/>
    </source>
</evidence>
<evidence type="ECO:0000313" key="4">
    <source>
        <dbReference type="EMBL" id="SFJ54297.1"/>
    </source>
</evidence>
<dbReference type="PANTHER" id="PTHR34135:SF2">
    <property type="entry name" value="LYSOZYME"/>
    <property type="match status" value="1"/>
</dbReference>
<dbReference type="InterPro" id="IPR018077">
    <property type="entry name" value="Glyco_hydro_fam25_subgr"/>
</dbReference>
<dbReference type="AlphaFoldDB" id="A0A1I3S9T4"/>
<dbReference type="GO" id="GO:0003796">
    <property type="term" value="F:lysozyme activity"/>
    <property type="evidence" value="ECO:0007669"/>
    <property type="project" value="InterPro"/>
</dbReference>
<dbReference type="SUPFAM" id="SSF51445">
    <property type="entry name" value="(Trans)glycosidases"/>
    <property type="match status" value="1"/>
</dbReference>
<keyword evidence="2" id="KW-0378">Hydrolase</keyword>
<dbReference type="Proteomes" id="UP000199545">
    <property type="component" value="Unassembled WGS sequence"/>
</dbReference>
<evidence type="ECO:0000256" key="1">
    <source>
        <dbReference type="ARBA" id="ARBA00010646"/>
    </source>
</evidence>
<dbReference type="GO" id="GO:0016998">
    <property type="term" value="P:cell wall macromolecule catabolic process"/>
    <property type="evidence" value="ECO:0007669"/>
    <property type="project" value="InterPro"/>
</dbReference>
<organism evidence="4 5">
    <name type="scientific">Thermoflavimicrobium dichotomicum</name>
    <dbReference type="NCBI Taxonomy" id="46223"/>
    <lineage>
        <taxon>Bacteria</taxon>
        <taxon>Bacillati</taxon>
        <taxon>Bacillota</taxon>
        <taxon>Bacilli</taxon>
        <taxon>Bacillales</taxon>
        <taxon>Thermoactinomycetaceae</taxon>
        <taxon>Thermoflavimicrobium</taxon>
    </lineage>
</organism>
<dbReference type="PROSITE" id="PS51904">
    <property type="entry name" value="GLYCOSYL_HYDROL_F25_2"/>
    <property type="match status" value="1"/>
</dbReference>
<evidence type="ECO:0000256" key="3">
    <source>
        <dbReference type="ARBA" id="ARBA00023295"/>
    </source>
</evidence>
<dbReference type="Gene3D" id="3.20.20.80">
    <property type="entry name" value="Glycosidases"/>
    <property type="match status" value="1"/>
</dbReference>
<dbReference type="SMART" id="SM00641">
    <property type="entry name" value="Glyco_25"/>
    <property type="match status" value="1"/>
</dbReference>
<dbReference type="GO" id="GO:0016052">
    <property type="term" value="P:carbohydrate catabolic process"/>
    <property type="evidence" value="ECO:0007669"/>
    <property type="project" value="TreeGrafter"/>
</dbReference>